<reference evidence="1 2" key="1">
    <citation type="journal article" date="2014" name="Curr. Biol.">
        <title>The genome of the clonal raider ant Cerapachys biroi.</title>
        <authorList>
            <person name="Oxley P.R."/>
            <person name="Ji L."/>
            <person name="Fetter-Pruneda I."/>
            <person name="McKenzie S.K."/>
            <person name="Li C."/>
            <person name="Hu H."/>
            <person name="Zhang G."/>
            <person name="Kronauer D.J."/>
        </authorList>
    </citation>
    <scope>NUCLEOTIDE SEQUENCE [LARGE SCALE GENOMIC DNA]</scope>
</reference>
<evidence type="ECO:0000313" key="2">
    <source>
        <dbReference type="Proteomes" id="UP000053097"/>
    </source>
</evidence>
<dbReference type="AlphaFoldDB" id="A0A026WTC7"/>
<organism evidence="1 2">
    <name type="scientific">Ooceraea biroi</name>
    <name type="common">Clonal raider ant</name>
    <name type="synonym">Cerapachys biroi</name>
    <dbReference type="NCBI Taxonomy" id="2015173"/>
    <lineage>
        <taxon>Eukaryota</taxon>
        <taxon>Metazoa</taxon>
        <taxon>Ecdysozoa</taxon>
        <taxon>Arthropoda</taxon>
        <taxon>Hexapoda</taxon>
        <taxon>Insecta</taxon>
        <taxon>Pterygota</taxon>
        <taxon>Neoptera</taxon>
        <taxon>Endopterygota</taxon>
        <taxon>Hymenoptera</taxon>
        <taxon>Apocrita</taxon>
        <taxon>Aculeata</taxon>
        <taxon>Formicoidea</taxon>
        <taxon>Formicidae</taxon>
        <taxon>Dorylinae</taxon>
        <taxon>Ooceraea</taxon>
    </lineage>
</organism>
<accession>A0A026WTC7</accession>
<name>A0A026WTC7_OOCBI</name>
<dbReference type="EMBL" id="KK107111">
    <property type="protein sequence ID" value="EZA58921.1"/>
    <property type="molecule type" value="Genomic_DNA"/>
</dbReference>
<sequence length="50" mass="5421">MRRAAPRLASPRARARAANAEKPAHVECSCYCPITLSSFPYVSENALSVT</sequence>
<proteinExistence type="predicted"/>
<dbReference type="Proteomes" id="UP000053097">
    <property type="component" value="Unassembled WGS sequence"/>
</dbReference>
<protein>
    <submittedName>
        <fullName evidence="1">Uncharacterized protein</fullName>
    </submittedName>
</protein>
<keyword evidence="2" id="KW-1185">Reference proteome</keyword>
<evidence type="ECO:0000313" key="1">
    <source>
        <dbReference type="EMBL" id="EZA58921.1"/>
    </source>
</evidence>
<gene>
    <name evidence="1" type="ORF">X777_16880</name>
</gene>